<reference evidence="2 3" key="1">
    <citation type="submission" date="2019-10" db="EMBL/GenBank/DDBJ databases">
        <title>Streptomyces smaragdinus sp. nov. and Streptomyces fabii sp. nov., isolated from the gut of fungus growing-termite Macrotermes natalensis.</title>
        <authorList>
            <person name="Schwitalla J."/>
            <person name="Benndorf R."/>
            <person name="Martin K."/>
            <person name="De Beer W."/>
            <person name="Kaster A.-K."/>
            <person name="Vollmers J."/>
            <person name="Poulsen M."/>
            <person name="Beemelmanns C."/>
        </authorList>
    </citation>
    <scope>NUCLEOTIDE SEQUENCE [LARGE SCALE GENOMIC DNA]</scope>
    <source>
        <strain evidence="2 3">RB5</strain>
    </source>
</reference>
<evidence type="ECO:0000259" key="1">
    <source>
        <dbReference type="PROSITE" id="PS50075"/>
    </source>
</evidence>
<dbReference type="RefSeq" id="WP_153450958.1">
    <property type="nucleotide sequence ID" value="NZ_WEGJ01000004.1"/>
</dbReference>
<dbReference type="AlphaFoldDB" id="A0A7K0CDX8"/>
<dbReference type="InterPro" id="IPR009081">
    <property type="entry name" value="PP-bd_ACP"/>
</dbReference>
<feature type="domain" description="Carrier" evidence="1">
    <location>
        <begin position="1"/>
        <end position="75"/>
    </location>
</feature>
<dbReference type="InterPro" id="IPR036736">
    <property type="entry name" value="ACP-like_sf"/>
</dbReference>
<evidence type="ECO:0000313" key="2">
    <source>
        <dbReference type="EMBL" id="MQY11661.1"/>
    </source>
</evidence>
<comment type="caution">
    <text evidence="2">The sequence shown here is derived from an EMBL/GenBank/DDBJ whole genome shotgun (WGS) entry which is preliminary data.</text>
</comment>
<dbReference type="EMBL" id="WEGJ01000004">
    <property type="protein sequence ID" value="MQY11661.1"/>
    <property type="molecule type" value="Genomic_DNA"/>
</dbReference>
<evidence type="ECO:0000313" key="3">
    <source>
        <dbReference type="Proteomes" id="UP000466345"/>
    </source>
</evidence>
<name>A0A7K0CDX8_9ACTN</name>
<proteinExistence type="predicted"/>
<dbReference type="SUPFAM" id="SSF47336">
    <property type="entry name" value="ACP-like"/>
    <property type="match status" value="1"/>
</dbReference>
<protein>
    <recommendedName>
        <fullName evidence="1">Carrier domain-containing protein</fullName>
    </recommendedName>
</protein>
<keyword evidence="3" id="KW-1185">Reference proteome</keyword>
<dbReference type="PROSITE" id="PS50075">
    <property type="entry name" value="CARRIER"/>
    <property type="match status" value="1"/>
</dbReference>
<organism evidence="2 3">
    <name type="scientific">Streptomyces smaragdinus</name>
    <dbReference type="NCBI Taxonomy" id="2585196"/>
    <lineage>
        <taxon>Bacteria</taxon>
        <taxon>Bacillati</taxon>
        <taxon>Actinomycetota</taxon>
        <taxon>Actinomycetes</taxon>
        <taxon>Kitasatosporales</taxon>
        <taxon>Streptomycetaceae</taxon>
        <taxon>Streptomyces</taxon>
    </lineage>
</organism>
<dbReference type="Pfam" id="PF00550">
    <property type="entry name" value="PP-binding"/>
    <property type="match status" value="1"/>
</dbReference>
<sequence length="75" mass="8255">MLSVDVLIARVNEEFGIGLQPADADVDLADLAEWDSVHLLRLVALLEHELDRVLPVHDIIGARSLRAIWAAAMES</sequence>
<accession>A0A7K0CDX8</accession>
<gene>
    <name evidence="2" type="ORF">SRB5_17800</name>
</gene>
<dbReference type="Proteomes" id="UP000466345">
    <property type="component" value="Unassembled WGS sequence"/>
</dbReference>